<name>A0ABR8Z3A3_9MICO</name>
<accession>A0ABR8Z3A3</accession>
<proteinExistence type="predicted"/>
<dbReference type="Gene3D" id="3.30.110.170">
    <property type="entry name" value="Protein of unknown function (DUF541), domain 1"/>
    <property type="match status" value="1"/>
</dbReference>
<keyword evidence="2" id="KW-1185">Reference proteome</keyword>
<sequence>MSDVEITVRGSSRMFHPAERATVHARIGLEGPDADRVYAAVAEQASRLHTSVTALHDPAHGPVTWWSAQDVRTWAQRPWNTEGKQLPLVHHARTELRVKFRDFTRLSRWLSEAATVPGFGVDRVEWALTAARRQELEHRARSGAVEQARVKAGAYAAALGLDGVRAVALADAGMLGDGLHPVDDGGAPFARAMAAPAGDTLQLVPEDIEITAQVDARFVAVSP</sequence>
<dbReference type="InterPro" id="IPR007497">
    <property type="entry name" value="SIMPL/DUF541"/>
</dbReference>
<evidence type="ECO:0000313" key="2">
    <source>
        <dbReference type="Proteomes" id="UP000661894"/>
    </source>
</evidence>
<protein>
    <submittedName>
        <fullName evidence="1">SIMPL domain-containing protein</fullName>
    </submittedName>
</protein>
<reference evidence="1 2" key="1">
    <citation type="submission" date="2020-08" db="EMBL/GenBank/DDBJ databases">
        <title>A Genomic Blueprint of the Chicken Gut Microbiome.</title>
        <authorList>
            <person name="Gilroy R."/>
            <person name="Ravi A."/>
            <person name="Getino M."/>
            <person name="Pursley I."/>
            <person name="Horton D.L."/>
            <person name="Alikhan N.-F."/>
            <person name="Baker D."/>
            <person name="Gharbi K."/>
            <person name="Hall N."/>
            <person name="Watson M."/>
            <person name="Adriaenssens E.M."/>
            <person name="Foster-Nyarko E."/>
            <person name="Jarju S."/>
            <person name="Secka A."/>
            <person name="Antonio M."/>
            <person name="Oren A."/>
            <person name="Chaudhuri R."/>
            <person name="La Ragione R.M."/>
            <person name="Hildebrand F."/>
            <person name="Pallen M.J."/>
        </authorList>
    </citation>
    <scope>NUCLEOTIDE SEQUENCE [LARGE SCALE GENOMIC DNA]</scope>
    <source>
        <strain evidence="1 2">Sa1BUA1</strain>
    </source>
</reference>
<dbReference type="EMBL" id="JACSPO010000005">
    <property type="protein sequence ID" value="MBD8062816.1"/>
    <property type="molecule type" value="Genomic_DNA"/>
</dbReference>
<evidence type="ECO:0000313" key="1">
    <source>
        <dbReference type="EMBL" id="MBD8062816.1"/>
    </source>
</evidence>
<comment type="caution">
    <text evidence="1">The sequence shown here is derived from an EMBL/GenBank/DDBJ whole genome shotgun (WGS) entry which is preliminary data.</text>
</comment>
<dbReference type="Proteomes" id="UP000661894">
    <property type="component" value="Unassembled WGS sequence"/>
</dbReference>
<dbReference type="Gene3D" id="3.30.70.2970">
    <property type="entry name" value="Protein of unknown function (DUF541), domain 2"/>
    <property type="match status" value="1"/>
</dbReference>
<dbReference type="Pfam" id="PF04402">
    <property type="entry name" value="SIMPL"/>
    <property type="match status" value="1"/>
</dbReference>
<gene>
    <name evidence="1" type="ORF">H9624_10830</name>
</gene>
<dbReference type="RefSeq" id="WP_251839915.1">
    <property type="nucleotide sequence ID" value="NZ_JACSPO010000005.1"/>
</dbReference>
<organism evidence="1 2">
    <name type="scientific">Oceanitalea stevensii</name>
    <dbReference type="NCBI Taxonomy" id="2763072"/>
    <lineage>
        <taxon>Bacteria</taxon>
        <taxon>Bacillati</taxon>
        <taxon>Actinomycetota</taxon>
        <taxon>Actinomycetes</taxon>
        <taxon>Micrococcales</taxon>
        <taxon>Bogoriellaceae</taxon>
        <taxon>Georgenia</taxon>
    </lineage>
</organism>